<proteinExistence type="predicted"/>
<protein>
    <recommendedName>
        <fullName evidence="3">DUF4279 domain-containing protein</fullName>
    </recommendedName>
</protein>
<evidence type="ECO:0000313" key="1">
    <source>
        <dbReference type="EMBL" id="MCB2379097.1"/>
    </source>
</evidence>
<name>A0ABS8AFF3_9BACT</name>
<evidence type="ECO:0008006" key="3">
    <source>
        <dbReference type="Google" id="ProtNLM"/>
    </source>
</evidence>
<organism evidence="1 2">
    <name type="scientific">Hymenobacter nitidus</name>
    <dbReference type="NCBI Taxonomy" id="2880929"/>
    <lineage>
        <taxon>Bacteria</taxon>
        <taxon>Pseudomonadati</taxon>
        <taxon>Bacteroidota</taxon>
        <taxon>Cytophagia</taxon>
        <taxon>Cytophagales</taxon>
        <taxon>Hymenobacteraceae</taxon>
        <taxon>Hymenobacter</taxon>
    </lineage>
</organism>
<sequence>MSRNLQFSATNFDVESLRGGLELELEEIHKQGEPLYVGGPPYSNSGFLITYSKADFDSFQQQIEDAIAFIKKHKHDLKLLGDLKASLPDSEYVFCFCIHTRMSNDYLQEDQFPNELLKLLGEIGAGLSLTQFHPYTPEEEGEEESNY</sequence>
<evidence type="ECO:0000313" key="2">
    <source>
        <dbReference type="Proteomes" id="UP001165297"/>
    </source>
</evidence>
<dbReference type="Proteomes" id="UP001165297">
    <property type="component" value="Unassembled WGS sequence"/>
</dbReference>
<comment type="caution">
    <text evidence="1">The sequence shown here is derived from an EMBL/GenBank/DDBJ whole genome shotgun (WGS) entry which is preliminary data.</text>
</comment>
<dbReference type="RefSeq" id="WP_226187568.1">
    <property type="nucleotide sequence ID" value="NZ_JAJADQ010000008.1"/>
</dbReference>
<gene>
    <name evidence="1" type="ORF">LGH70_15965</name>
</gene>
<accession>A0ABS8AFF3</accession>
<dbReference type="EMBL" id="JAJADQ010000008">
    <property type="protein sequence ID" value="MCB2379097.1"/>
    <property type="molecule type" value="Genomic_DNA"/>
</dbReference>
<reference evidence="1" key="1">
    <citation type="submission" date="2021-10" db="EMBL/GenBank/DDBJ databases">
        <authorList>
            <person name="Dean J.D."/>
            <person name="Kim M.K."/>
            <person name="Newey C.N."/>
            <person name="Stoker T.S."/>
            <person name="Thompson D.W."/>
            <person name="Grose J.H."/>
        </authorList>
    </citation>
    <scope>NUCLEOTIDE SEQUENCE</scope>
    <source>
        <strain evidence="1">BT635</strain>
    </source>
</reference>
<keyword evidence="2" id="KW-1185">Reference proteome</keyword>